<evidence type="ECO:0000313" key="2">
    <source>
        <dbReference type="Proteomes" id="UP000077245"/>
    </source>
</evidence>
<dbReference type="PATRIC" id="fig|49547.3.peg.1090"/>
<gene>
    <name evidence="1" type="ORF">MBCUR_10210</name>
</gene>
<dbReference type="AlphaFoldDB" id="A0A166AVS9"/>
<reference evidence="1 2" key="1">
    <citation type="submission" date="2016-04" db="EMBL/GenBank/DDBJ databases">
        <title>Genome sequence of Methanobrevibacter curvatus DSM 11111.</title>
        <authorList>
            <person name="Poehlein A."/>
            <person name="Seedorf H."/>
            <person name="Daniel R."/>
        </authorList>
    </citation>
    <scope>NUCLEOTIDE SEQUENCE [LARGE SCALE GENOMIC DNA]</scope>
    <source>
        <strain evidence="1 2">DSM 11111</strain>
    </source>
</reference>
<proteinExistence type="predicted"/>
<dbReference type="InterPro" id="IPR012547">
    <property type="entry name" value="PDDEXK_9"/>
</dbReference>
<evidence type="ECO:0008006" key="3">
    <source>
        <dbReference type="Google" id="ProtNLM"/>
    </source>
</evidence>
<dbReference type="Pfam" id="PF08011">
    <property type="entry name" value="PDDEXK_9"/>
    <property type="match status" value="1"/>
</dbReference>
<accession>A0A166AVS9</accession>
<protein>
    <recommendedName>
        <fullName evidence="3">DUF234 domain-containing protein</fullName>
    </recommendedName>
</protein>
<dbReference type="EMBL" id="LWMV01000166">
    <property type="protein sequence ID" value="KZX12531.1"/>
    <property type="molecule type" value="Genomic_DNA"/>
</dbReference>
<sequence>MKLNEAKSLEENISTVLAYVPYDIHLKHEYYYHNLFIVWLKTLGFDIQGEVHNNIGSADFIYKDKNFVVVGECKFNANEEKLEKELNIAFKQIYKNKYYKAYANNEVKLLAIAFSREKVLCKFKL</sequence>
<dbReference type="RefSeq" id="WP_084269515.1">
    <property type="nucleotide sequence ID" value="NZ_LWMV01000166.1"/>
</dbReference>
<name>A0A166AVS9_9EURY</name>
<dbReference type="Proteomes" id="UP000077245">
    <property type="component" value="Unassembled WGS sequence"/>
</dbReference>
<organism evidence="1 2">
    <name type="scientific">Methanobrevibacter curvatus</name>
    <dbReference type="NCBI Taxonomy" id="49547"/>
    <lineage>
        <taxon>Archaea</taxon>
        <taxon>Methanobacteriati</taxon>
        <taxon>Methanobacteriota</taxon>
        <taxon>Methanomada group</taxon>
        <taxon>Methanobacteria</taxon>
        <taxon>Methanobacteriales</taxon>
        <taxon>Methanobacteriaceae</taxon>
        <taxon>Methanobrevibacter</taxon>
    </lineage>
</organism>
<comment type="caution">
    <text evidence="1">The sequence shown here is derived from an EMBL/GenBank/DDBJ whole genome shotgun (WGS) entry which is preliminary data.</text>
</comment>
<keyword evidence="2" id="KW-1185">Reference proteome</keyword>
<evidence type="ECO:0000313" key="1">
    <source>
        <dbReference type="EMBL" id="KZX12531.1"/>
    </source>
</evidence>